<dbReference type="AlphaFoldDB" id="G0PA52"/>
<sequence>MEGDNDVKPTKNIDETLVIQHDWHLGLREPISQFFLGIRRSGAARTEYFDVQITKLVDEYGFAVMPGEGSIKSTDFEDVSLDMLKNLHVTFQGKTTIFVAPISEQKIEGLKSAPRCFDVSCTGSTYVTADSSGNLVIASAMKAETLRILKGHAMDVYRCMYFPSGLVVLTCGMDMTIRIWAIDTGDCARTLKGHIQPVTGIGIIGVGREVLSCSKDGSARKWNCGSAETVEVWNFEKGACVDLAVSVDSSRFAVICVNNHLSVIDLNGEKVCVLQFFHEKIYIYQIRRDIQLPSEPNTLCFSDDEAGEVVFVGFEDGHVAAYNVVQQSLIGEIVTQKGSVNCLKFFCNRLIVAFNNGGVLAYPIPRSSANQASGDSTVDAVNIISAEYELTGADSDPIYDMAIHGRSVYTVCRDGFVRMYKLLWNA</sequence>
<gene>
    <name evidence="6" type="ORF">CAEBREN_17027</name>
</gene>
<keyword evidence="3" id="KW-0647">Proteasome</keyword>
<comment type="similarity">
    <text evidence="4">Belongs to the WD repeat PAAF1/RPN14 family.</text>
</comment>
<evidence type="ECO:0000256" key="1">
    <source>
        <dbReference type="ARBA" id="ARBA00022574"/>
    </source>
</evidence>
<dbReference type="eggNOG" id="KOG0266">
    <property type="taxonomic scope" value="Eukaryota"/>
</dbReference>
<dbReference type="HOGENOM" id="CLU_687425_0_0_1"/>
<name>G0PA52_CAEBE</name>
<evidence type="ECO:0000313" key="6">
    <source>
        <dbReference type="EMBL" id="EGT49012.1"/>
    </source>
</evidence>
<keyword evidence="1 5" id="KW-0853">WD repeat</keyword>
<reference evidence="7" key="1">
    <citation type="submission" date="2011-07" db="EMBL/GenBank/DDBJ databases">
        <authorList>
            <consortium name="Caenorhabditis brenneri Sequencing and Analysis Consortium"/>
            <person name="Wilson R.K."/>
        </authorList>
    </citation>
    <scope>NUCLEOTIDE SEQUENCE [LARGE SCALE GENOMIC DNA]</scope>
    <source>
        <strain evidence="7">PB2801</strain>
    </source>
</reference>
<protein>
    <submittedName>
        <fullName evidence="6">Uncharacterized protein</fullName>
    </submittedName>
</protein>
<dbReference type="InterPro" id="IPR051179">
    <property type="entry name" value="WD_repeat_multifunction"/>
</dbReference>
<dbReference type="Pfam" id="PF00400">
    <property type="entry name" value="WD40"/>
    <property type="match status" value="2"/>
</dbReference>
<keyword evidence="2" id="KW-0677">Repeat</keyword>
<dbReference type="Gene3D" id="2.130.10.10">
    <property type="entry name" value="YVTN repeat-like/Quinoprotein amine dehydrogenase"/>
    <property type="match status" value="2"/>
</dbReference>
<dbReference type="STRING" id="135651.G0PA52"/>
<dbReference type="GO" id="GO:0000502">
    <property type="term" value="C:proteasome complex"/>
    <property type="evidence" value="ECO:0007669"/>
    <property type="project" value="UniProtKB-KW"/>
</dbReference>
<proteinExistence type="inferred from homology"/>
<dbReference type="PANTHER" id="PTHR19857:SF19">
    <property type="entry name" value="26S PROTEASOME REGULATORY SUBUNIT RPN14"/>
    <property type="match status" value="1"/>
</dbReference>
<organism evidence="7">
    <name type="scientific">Caenorhabditis brenneri</name>
    <name type="common">Nematode worm</name>
    <dbReference type="NCBI Taxonomy" id="135651"/>
    <lineage>
        <taxon>Eukaryota</taxon>
        <taxon>Metazoa</taxon>
        <taxon>Ecdysozoa</taxon>
        <taxon>Nematoda</taxon>
        <taxon>Chromadorea</taxon>
        <taxon>Rhabditida</taxon>
        <taxon>Rhabditina</taxon>
        <taxon>Rhabditomorpha</taxon>
        <taxon>Rhabditoidea</taxon>
        <taxon>Rhabditidae</taxon>
        <taxon>Peloderinae</taxon>
        <taxon>Caenorhabditis</taxon>
    </lineage>
</organism>
<evidence type="ECO:0000256" key="4">
    <source>
        <dbReference type="ARBA" id="ARBA00038321"/>
    </source>
</evidence>
<dbReference type="SMART" id="SM00320">
    <property type="entry name" value="WD40"/>
    <property type="match status" value="7"/>
</dbReference>
<dbReference type="InterPro" id="IPR001680">
    <property type="entry name" value="WD40_rpt"/>
</dbReference>
<dbReference type="InterPro" id="IPR036322">
    <property type="entry name" value="WD40_repeat_dom_sf"/>
</dbReference>
<accession>G0PA52</accession>
<feature type="repeat" description="WD" evidence="5">
    <location>
        <begin position="191"/>
        <end position="232"/>
    </location>
</feature>
<evidence type="ECO:0000256" key="3">
    <source>
        <dbReference type="ARBA" id="ARBA00022942"/>
    </source>
</evidence>
<dbReference type="Proteomes" id="UP000008068">
    <property type="component" value="Unassembled WGS sequence"/>
</dbReference>
<dbReference type="OrthoDB" id="8020218at2759"/>
<dbReference type="OMA" id="RCMYFPS"/>
<dbReference type="InParanoid" id="G0PA52"/>
<evidence type="ECO:0000256" key="5">
    <source>
        <dbReference type="PROSITE-ProRule" id="PRU00221"/>
    </source>
</evidence>
<evidence type="ECO:0000256" key="2">
    <source>
        <dbReference type="ARBA" id="ARBA00022737"/>
    </source>
</evidence>
<evidence type="ECO:0000313" key="7">
    <source>
        <dbReference type="Proteomes" id="UP000008068"/>
    </source>
</evidence>
<dbReference type="InterPro" id="IPR015943">
    <property type="entry name" value="WD40/YVTN_repeat-like_dom_sf"/>
</dbReference>
<dbReference type="EMBL" id="GL380166">
    <property type="protein sequence ID" value="EGT49012.1"/>
    <property type="molecule type" value="Genomic_DNA"/>
</dbReference>
<dbReference type="PANTHER" id="PTHR19857">
    <property type="entry name" value="MITOCHONDRIAL DIVISION PROTEIN 1-RELATED"/>
    <property type="match status" value="1"/>
</dbReference>
<dbReference type="PROSITE" id="PS50294">
    <property type="entry name" value="WD_REPEATS_REGION"/>
    <property type="match status" value="1"/>
</dbReference>
<keyword evidence="7" id="KW-1185">Reference proteome</keyword>
<dbReference type="PROSITE" id="PS50082">
    <property type="entry name" value="WD_REPEATS_2"/>
    <property type="match status" value="2"/>
</dbReference>
<feature type="repeat" description="WD" evidence="5">
    <location>
        <begin position="149"/>
        <end position="190"/>
    </location>
</feature>
<dbReference type="FunCoup" id="G0PA52">
    <property type="interactions" value="586"/>
</dbReference>
<dbReference type="SUPFAM" id="SSF50978">
    <property type="entry name" value="WD40 repeat-like"/>
    <property type="match status" value="1"/>
</dbReference>